<accession>A0A7Z7J694</accession>
<protein>
    <submittedName>
        <fullName evidence="2">Uncharacterized protein</fullName>
    </submittedName>
</protein>
<gene>
    <name evidence="2" type="ORF">CBM2594_A10148</name>
</gene>
<dbReference type="AlphaFoldDB" id="A0A7Z7J694"/>
<organism evidence="2">
    <name type="scientific">Cupriavidus taiwanensis</name>
    <dbReference type="NCBI Taxonomy" id="164546"/>
    <lineage>
        <taxon>Bacteria</taxon>
        <taxon>Pseudomonadati</taxon>
        <taxon>Pseudomonadota</taxon>
        <taxon>Betaproteobacteria</taxon>
        <taxon>Burkholderiales</taxon>
        <taxon>Burkholderiaceae</taxon>
        <taxon>Cupriavidus</taxon>
    </lineage>
</organism>
<feature type="region of interest" description="Disordered" evidence="1">
    <location>
        <begin position="54"/>
        <end position="109"/>
    </location>
</feature>
<evidence type="ECO:0000313" key="2">
    <source>
        <dbReference type="EMBL" id="SPC06186.1"/>
    </source>
</evidence>
<comment type="caution">
    <text evidence="2">The sequence shown here is derived from an EMBL/GenBank/DDBJ whole genome shotgun (WGS) entry which is preliminary data.</text>
</comment>
<evidence type="ECO:0000256" key="1">
    <source>
        <dbReference type="SAM" id="MobiDB-lite"/>
    </source>
</evidence>
<name>A0A7Z7J694_9BURK</name>
<sequence>MTIHDRWPKPFRSLAIAGTAGITTVWSSAASRMHSTMPPITRITARWSWTGRADAGSGLEETADAVEPAEAGEDMGKHRAAAMCGESNVKSRESGPGTARGGRDAGAGGLIQRTHNYMRPANIVLAARSDDGHGHAARVPHRADGIKQVA</sequence>
<dbReference type="Proteomes" id="UP000257139">
    <property type="component" value="Chromosome CBM2594_a"/>
</dbReference>
<dbReference type="EMBL" id="OGUU01000001">
    <property type="protein sequence ID" value="SPC06186.1"/>
    <property type="molecule type" value="Genomic_DNA"/>
</dbReference>
<proteinExistence type="predicted"/>
<feature type="compositionally biased region" description="Gly residues" evidence="1">
    <location>
        <begin position="98"/>
        <end position="109"/>
    </location>
</feature>
<reference evidence="2" key="1">
    <citation type="submission" date="2018-01" db="EMBL/GenBank/DDBJ databases">
        <authorList>
            <person name="Clerissi C."/>
        </authorList>
    </citation>
    <scope>NUCLEOTIDE SEQUENCE [LARGE SCALE GENOMIC DNA]</scope>
    <source>
        <strain evidence="2">Cupriavidus taiwanensis STM 6021</strain>
    </source>
</reference>